<organism evidence="2">
    <name type="scientific">Fagus sylvatica</name>
    <name type="common">Beechnut</name>
    <dbReference type="NCBI Taxonomy" id="28930"/>
    <lineage>
        <taxon>Eukaryota</taxon>
        <taxon>Viridiplantae</taxon>
        <taxon>Streptophyta</taxon>
        <taxon>Embryophyta</taxon>
        <taxon>Tracheophyta</taxon>
        <taxon>Spermatophyta</taxon>
        <taxon>Magnoliopsida</taxon>
        <taxon>eudicotyledons</taxon>
        <taxon>Gunneridae</taxon>
        <taxon>Pentapetalae</taxon>
        <taxon>rosids</taxon>
        <taxon>fabids</taxon>
        <taxon>Fagales</taxon>
        <taxon>Fagaceae</taxon>
        <taxon>Fagus</taxon>
    </lineage>
</organism>
<evidence type="ECO:0000313" key="2">
    <source>
        <dbReference type="EMBL" id="SPD16967.1"/>
    </source>
</evidence>
<feature type="region of interest" description="Disordered" evidence="1">
    <location>
        <begin position="104"/>
        <end position="162"/>
    </location>
</feature>
<proteinExistence type="predicted"/>
<accession>A0A2N9HS92</accession>
<evidence type="ECO:0000256" key="1">
    <source>
        <dbReference type="SAM" id="MobiDB-lite"/>
    </source>
</evidence>
<protein>
    <submittedName>
        <fullName evidence="2">Uncharacterized protein</fullName>
    </submittedName>
</protein>
<feature type="compositionally biased region" description="Basic and acidic residues" evidence="1">
    <location>
        <begin position="115"/>
        <end position="124"/>
    </location>
</feature>
<dbReference type="EMBL" id="OIVN01004368">
    <property type="protein sequence ID" value="SPD16967.1"/>
    <property type="molecule type" value="Genomic_DNA"/>
</dbReference>
<sequence length="162" mass="18754">MNVRTRMAALEDESDNPSNLNWCEKIDLEDLLDKEDSKGYRIEEETLDANTYWEIDFSDLFWFSTPDNTTWIQELGDEEELHLTPNPVPRRENEVIMEIEEMADIPTLSTLTEPNEEREVHAEQTESPSITTTEREIHAKQANPPPAGDTNTTHERQGTENH</sequence>
<dbReference type="AlphaFoldDB" id="A0A2N9HS92"/>
<name>A0A2N9HS92_FAGSY</name>
<gene>
    <name evidence="2" type="ORF">FSB_LOCUS44849</name>
</gene>
<feature type="compositionally biased region" description="Basic and acidic residues" evidence="1">
    <location>
        <begin position="152"/>
        <end position="162"/>
    </location>
</feature>
<reference evidence="2" key="1">
    <citation type="submission" date="2018-02" db="EMBL/GenBank/DDBJ databases">
        <authorList>
            <person name="Cohen D.B."/>
            <person name="Kent A.D."/>
        </authorList>
    </citation>
    <scope>NUCLEOTIDE SEQUENCE</scope>
</reference>